<protein>
    <submittedName>
        <fullName evidence="1">Uncharacterized protein</fullName>
    </submittedName>
</protein>
<name>A0ACC0X1R4_9ROSI</name>
<dbReference type="Proteomes" id="UP001163603">
    <property type="component" value="Chromosome 15"/>
</dbReference>
<gene>
    <name evidence="1" type="ORF">Pint_30093</name>
</gene>
<comment type="caution">
    <text evidence="1">The sequence shown here is derived from an EMBL/GenBank/DDBJ whole genome shotgun (WGS) entry which is preliminary data.</text>
</comment>
<organism evidence="1 2">
    <name type="scientific">Pistacia integerrima</name>
    <dbReference type="NCBI Taxonomy" id="434235"/>
    <lineage>
        <taxon>Eukaryota</taxon>
        <taxon>Viridiplantae</taxon>
        <taxon>Streptophyta</taxon>
        <taxon>Embryophyta</taxon>
        <taxon>Tracheophyta</taxon>
        <taxon>Spermatophyta</taxon>
        <taxon>Magnoliopsida</taxon>
        <taxon>eudicotyledons</taxon>
        <taxon>Gunneridae</taxon>
        <taxon>Pentapetalae</taxon>
        <taxon>rosids</taxon>
        <taxon>malvids</taxon>
        <taxon>Sapindales</taxon>
        <taxon>Anacardiaceae</taxon>
        <taxon>Pistacia</taxon>
    </lineage>
</organism>
<dbReference type="EMBL" id="CM047750">
    <property type="protein sequence ID" value="KAJ0007509.1"/>
    <property type="molecule type" value="Genomic_DNA"/>
</dbReference>
<sequence>MLDLLGRIYILSLISVVSIFFMNVNAENTFNVLDYGANGDGNSNDSLAFEKAWDETCNAMEGTPTMIIPKGKTFLVYPMTFAGPCKSSNINIRLSGLVKASDDPHAWQASERGKWLGCTTLSPTAVGFRHCSDVHMTGIYVVWSPQTHILVTDSENVSFRSLVIRSPVTSPNTDGIHISNSRNVSVQSSIIGTGRDGNEVQVENITVRNVSFYETTNGARIKTWQV</sequence>
<proteinExistence type="predicted"/>
<keyword evidence="2" id="KW-1185">Reference proteome</keyword>
<accession>A0ACC0X1R4</accession>
<evidence type="ECO:0000313" key="1">
    <source>
        <dbReference type="EMBL" id="KAJ0007509.1"/>
    </source>
</evidence>
<evidence type="ECO:0000313" key="2">
    <source>
        <dbReference type="Proteomes" id="UP001163603"/>
    </source>
</evidence>
<reference evidence="2" key="1">
    <citation type="journal article" date="2023" name="G3 (Bethesda)">
        <title>Genome assembly and association tests identify interacting loci associated with vigor, precocity, and sex in interspecific pistachio rootstocks.</title>
        <authorList>
            <person name="Palmer W."/>
            <person name="Jacygrad E."/>
            <person name="Sagayaradj S."/>
            <person name="Cavanaugh K."/>
            <person name="Han R."/>
            <person name="Bertier L."/>
            <person name="Beede B."/>
            <person name="Kafkas S."/>
            <person name="Golino D."/>
            <person name="Preece J."/>
            <person name="Michelmore R."/>
        </authorList>
    </citation>
    <scope>NUCLEOTIDE SEQUENCE [LARGE SCALE GENOMIC DNA]</scope>
</reference>